<accession>A0A934V751</accession>
<evidence type="ECO:0000256" key="4">
    <source>
        <dbReference type="ARBA" id="ARBA00023163"/>
    </source>
</evidence>
<dbReference type="InterPro" id="IPR036390">
    <property type="entry name" value="WH_DNA-bd_sf"/>
</dbReference>
<dbReference type="Gene3D" id="1.10.4040.10">
    <property type="entry name" value="Penicillinase repressor domain"/>
    <property type="match status" value="1"/>
</dbReference>
<evidence type="ECO:0000256" key="2">
    <source>
        <dbReference type="ARBA" id="ARBA00023015"/>
    </source>
</evidence>
<name>A0A934V751_9BACT</name>
<protein>
    <submittedName>
        <fullName evidence="5">BlaI/MecI/CopY family transcriptional regulator</fullName>
    </submittedName>
</protein>
<comment type="similarity">
    <text evidence="1">Belongs to the BlaI transcriptional regulatory family.</text>
</comment>
<evidence type="ECO:0000313" key="6">
    <source>
        <dbReference type="Proteomes" id="UP000600139"/>
    </source>
</evidence>
<evidence type="ECO:0000256" key="1">
    <source>
        <dbReference type="ARBA" id="ARBA00011046"/>
    </source>
</evidence>
<keyword evidence="3" id="KW-0238">DNA-binding</keyword>
<dbReference type="Gene3D" id="1.10.10.10">
    <property type="entry name" value="Winged helix-like DNA-binding domain superfamily/Winged helix DNA-binding domain"/>
    <property type="match status" value="1"/>
</dbReference>
<proteinExistence type="inferred from homology"/>
<dbReference type="Pfam" id="PF03965">
    <property type="entry name" value="Penicillinase_R"/>
    <property type="match status" value="1"/>
</dbReference>
<organism evidence="5 6">
    <name type="scientific">Luteolibacter yonseiensis</name>
    <dbReference type="NCBI Taxonomy" id="1144680"/>
    <lineage>
        <taxon>Bacteria</taxon>
        <taxon>Pseudomonadati</taxon>
        <taxon>Verrucomicrobiota</taxon>
        <taxon>Verrucomicrobiia</taxon>
        <taxon>Verrucomicrobiales</taxon>
        <taxon>Verrucomicrobiaceae</taxon>
        <taxon>Luteolibacter</taxon>
    </lineage>
</organism>
<evidence type="ECO:0000256" key="3">
    <source>
        <dbReference type="ARBA" id="ARBA00023125"/>
    </source>
</evidence>
<gene>
    <name evidence="5" type="ORF">JIN84_09070</name>
</gene>
<dbReference type="PIRSF" id="PIRSF019455">
    <property type="entry name" value="CopR_AtkY"/>
    <property type="match status" value="1"/>
</dbReference>
<reference evidence="5" key="1">
    <citation type="submission" date="2021-01" db="EMBL/GenBank/DDBJ databases">
        <title>Modified the classification status of verrucomicrobia.</title>
        <authorList>
            <person name="Feng X."/>
        </authorList>
    </citation>
    <scope>NUCLEOTIDE SEQUENCE</scope>
    <source>
        <strain evidence="5">JCM 18052</strain>
    </source>
</reference>
<dbReference type="InterPro" id="IPR005650">
    <property type="entry name" value="BlaI_family"/>
</dbReference>
<keyword evidence="2" id="KW-0805">Transcription regulation</keyword>
<dbReference type="SUPFAM" id="SSF46785">
    <property type="entry name" value="Winged helix' DNA-binding domain"/>
    <property type="match status" value="1"/>
</dbReference>
<evidence type="ECO:0000313" key="5">
    <source>
        <dbReference type="EMBL" id="MBK1815767.1"/>
    </source>
</evidence>
<keyword evidence="6" id="KW-1185">Reference proteome</keyword>
<dbReference type="GO" id="GO:0045892">
    <property type="term" value="P:negative regulation of DNA-templated transcription"/>
    <property type="evidence" value="ECO:0007669"/>
    <property type="project" value="InterPro"/>
</dbReference>
<dbReference type="EMBL" id="JAENIK010000009">
    <property type="protein sequence ID" value="MBK1815767.1"/>
    <property type="molecule type" value="Genomic_DNA"/>
</dbReference>
<dbReference type="AlphaFoldDB" id="A0A934V751"/>
<comment type="caution">
    <text evidence="5">The sequence shown here is derived from an EMBL/GenBank/DDBJ whole genome shotgun (WGS) entry which is preliminary data.</text>
</comment>
<dbReference type="InterPro" id="IPR036388">
    <property type="entry name" value="WH-like_DNA-bd_sf"/>
</dbReference>
<keyword evidence="4" id="KW-0804">Transcription</keyword>
<dbReference type="RefSeq" id="WP_200350724.1">
    <property type="nucleotide sequence ID" value="NZ_BAABHZ010000008.1"/>
</dbReference>
<dbReference type="GO" id="GO:0003677">
    <property type="term" value="F:DNA binding"/>
    <property type="evidence" value="ECO:0007669"/>
    <property type="project" value="UniProtKB-KW"/>
</dbReference>
<dbReference type="Proteomes" id="UP000600139">
    <property type="component" value="Unassembled WGS sequence"/>
</dbReference>
<sequence>MSNISRISESEWKVMEVVWAAPPVTAQQVTHALGEVESWKSQTVKTLLARLVKKGVLRSESEGNRFLYFPEIMRQDAVRAETSSFLDRISRGSLVPMLAQLVKGQRPLSVEEIDALRKLLPENQNGKGQKL</sequence>